<dbReference type="SUPFAM" id="SSF55961">
    <property type="entry name" value="Bet v1-like"/>
    <property type="match status" value="1"/>
</dbReference>
<sequence>MSEQYDRKTDNLARMLGVASLGLGAMEIIRPGAVSRLGGVDDSGLARAVMPAFGARELLHAALLLGGRRPASRVWTRVAGDALDLGALGRAIAARDGRRRRRALIAMAAVLGITALDVYTMVRAGRRRSKPGSAQGEHAAVLQAARRDDTLHAAITIDRPREEVYRFWHEFENLPRFMIHLESVETVGDGLSHWRAAGPAGTSVAWDAEVVEDRPGELIAWCAVGGPVNAGGRVRFADAPGGRGTEVRVELSYHPPGGKVGLAVAKLAGEHPEQQVRDDLRRLKQIMEVGQVVRSEGSPEGTRALRQAAQRPAQPTR</sequence>
<dbReference type="Proteomes" id="UP000619788">
    <property type="component" value="Unassembled WGS sequence"/>
</dbReference>
<dbReference type="InterPro" id="IPR023393">
    <property type="entry name" value="START-like_dom_sf"/>
</dbReference>
<gene>
    <name evidence="4" type="ORF">Psi01_68900</name>
</gene>
<dbReference type="InterPro" id="IPR005031">
    <property type="entry name" value="COQ10_START"/>
</dbReference>
<feature type="transmembrane region" description="Helical" evidence="2">
    <location>
        <begin position="103"/>
        <end position="122"/>
    </location>
</feature>
<dbReference type="InterPro" id="IPR047137">
    <property type="entry name" value="ORF3"/>
</dbReference>
<dbReference type="PANTHER" id="PTHR33824:SF7">
    <property type="entry name" value="POLYKETIDE CYCLASE_DEHYDRASE AND LIPID TRANSPORT SUPERFAMILY PROTEIN"/>
    <property type="match status" value="1"/>
</dbReference>
<keyword evidence="2" id="KW-1133">Transmembrane helix</keyword>
<accession>A0A8J3WNW7</accession>
<proteinExistence type="predicted"/>
<dbReference type="Gene3D" id="3.30.530.20">
    <property type="match status" value="1"/>
</dbReference>
<evidence type="ECO:0000256" key="1">
    <source>
        <dbReference type="SAM" id="MobiDB-lite"/>
    </source>
</evidence>
<name>A0A8J3WNW7_9ACTN</name>
<protein>
    <recommendedName>
        <fullName evidence="3">Coenzyme Q-binding protein COQ10 START domain-containing protein</fullName>
    </recommendedName>
</protein>
<feature type="domain" description="Coenzyme Q-binding protein COQ10 START" evidence="3">
    <location>
        <begin position="157"/>
        <end position="281"/>
    </location>
</feature>
<evidence type="ECO:0000313" key="4">
    <source>
        <dbReference type="EMBL" id="GIH96260.1"/>
    </source>
</evidence>
<reference evidence="4 5" key="1">
    <citation type="submission" date="2021-01" db="EMBL/GenBank/DDBJ databases">
        <title>Whole genome shotgun sequence of Planobispora siamensis NBRC 107568.</title>
        <authorList>
            <person name="Komaki H."/>
            <person name="Tamura T."/>
        </authorList>
    </citation>
    <scope>NUCLEOTIDE SEQUENCE [LARGE SCALE GENOMIC DNA]</scope>
    <source>
        <strain evidence="4 5">NBRC 107568</strain>
    </source>
</reference>
<organism evidence="4 5">
    <name type="scientific">Planobispora siamensis</name>
    <dbReference type="NCBI Taxonomy" id="936338"/>
    <lineage>
        <taxon>Bacteria</taxon>
        <taxon>Bacillati</taxon>
        <taxon>Actinomycetota</taxon>
        <taxon>Actinomycetes</taxon>
        <taxon>Streptosporangiales</taxon>
        <taxon>Streptosporangiaceae</taxon>
        <taxon>Planobispora</taxon>
    </lineage>
</organism>
<evidence type="ECO:0000259" key="3">
    <source>
        <dbReference type="Pfam" id="PF03364"/>
    </source>
</evidence>
<dbReference type="AlphaFoldDB" id="A0A8J3WNW7"/>
<keyword evidence="2" id="KW-0812">Transmembrane</keyword>
<evidence type="ECO:0000256" key="2">
    <source>
        <dbReference type="SAM" id="Phobius"/>
    </source>
</evidence>
<dbReference type="RefSeq" id="WP_204068313.1">
    <property type="nucleotide sequence ID" value="NZ_BOOJ01000064.1"/>
</dbReference>
<dbReference type="EMBL" id="BOOJ01000064">
    <property type="protein sequence ID" value="GIH96260.1"/>
    <property type="molecule type" value="Genomic_DNA"/>
</dbReference>
<feature type="region of interest" description="Disordered" evidence="1">
    <location>
        <begin position="293"/>
        <end position="317"/>
    </location>
</feature>
<evidence type="ECO:0000313" key="5">
    <source>
        <dbReference type="Proteomes" id="UP000619788"/>
    </source>
</evidence>
<keyword evidence="2" id="KW-0472">Membrane</keyword>
<dbReference type="PANTHER" id="PTHR33824">
    <property type="entry name" value="POLYKETIDE CYCLASE/DEHYDRASE AND LIPID TRANSPORT SUPERFAMILY PROTEIN"/>
    <property type="match status" value="1"/>
</dbReference>
<dbReference type="Pfam" id="PF03364">
    <property type="entry name" value="Polyketide_cyc"/>
    <property type="match status" value="1"/>
</dbReference>
<comment type="caution">
    <text evidence="4">The sequence shown here is derived from an EMBL/GenBank/DDBJ whole genome shotgun (WGS) entry which is preliminary data.</text>
</comment>
<feature type="compositionally biased region" description="Low complexity" evidence="1">
    <location>
        <begin position="302"/>
        <end position="317"/>
    </location>
</feature>
<keyword evidence="5" id="KW-1185">Reference proteome</keyword>
<dbReference type="CDD" id="cd07817">
    <property type="entry name" value="SRPBCC_8"/>
    <property type="match status" value="1"/>
</dbReference>